<feature type="signal peptide" evidence="2">
    <location>
        <begin position="1"/>
        <end position="15"/>
    </location>
</feature>
<feature type="region of interest" description="Disordered" evidence="1">
    <location>
        <begin position="190"/>
        <end position="210"/>
    </location>
</feature>
<evidence type="ECO:0000256" key="1">
    <source>
        <dbReference type="SAM" id="MobiDB-lite"/>
    </source>
</evidence>
<dbReference type="STRING" id="1245528.M3J3N3"/>
<dbReference type="AlphaFoldDB" id="M3J3N3"/>
<feature type="region of interest" description="Disordered" evidence="1">
    <location>
        <begin position="340"/>
        <end position="369"/>
    </location>
</feature>
<evidence type="ECO:0000313" key="4">
    <source>
        <dbReference type="Proteomes" id="UP000011777"/>
    </source>
</evidence>
<keyword evidence="2" id="KW-0732">Signal</keyword>
<gene>
    <name evidence="3" type="ORF">G210_3250</name>
</gene>
<evidence type="ECO:0000256" key="2">
    <source>
        <dbReference type="SAM" id="SignalP"/>
    </source>
</evidence>
<dbReference type="HOGENOM" id="CLU_664906_0_0_1"/>
<sequence>MKALNLLIIAQLVSSLTINPAAISQPSDDVSAQSGIGFGNGMRTKHSFSKGIAIRAKDTSNEENMDTMNPQVFSFDQQAQPKVEVAARGFGEIFWQLLNIGKELTMEKVAILKEILGLLDKIKSIKGGAGFNKPLVPEWDGVYQPVEEETEQGAEGWSLNNNPISPDQQVEILGGDLLKKKLNMIKSKFGKGDKGATKEENKDVDCDQPYSGFEKRDAAAYSDYSAPHSSYDLKSQNYKFQNQGFGGGNKGSNGKEVEEEEEDDCPNEEFSDGEEEEEEEEEKKETKKDNGKGSKFKKLKGGMGNPKDKFKKLKAKFGGLKNKMGNGNKKKKLMEKLKGLKGKMSKGKGNGNKGGSGKNDDSCECDNTAPWDKREYVAEDVTTAAIGLDKLKQKLGGLKGGMGGGKGNANGNGK</sequence>
<evidence type="ECO:0000313" key="3">
    <source>
        <dbReference type="EMBL" id="EMG46508.1"/>
    </source>
</evidence>
<feature type="compositionally biased region" description="Gly residues" evidence="1">
    <location>
        <begin position="348"/>
        <end position="357"/>
    </location>
</feature>
<accession>M3J3N3</accession>
<feature type="compositionally biased region" description="Basic and acidic residues" evidence="1">
    <location>
        <begin position="190"/>
        <end position="205"/>
    </location>
</feature>
<dbReference type="EMBL" id="AOGT01001981">
    <property type="protein sequence ID" value="EMG46508.1"/>
    <property type="molecule type" value="Genomic_DNA"/>
</dbReference>
<protein>
    <submittedName>
        <fullName evidence="3">Uncharacterized protein</fullName>
    </submittedName>
</protein>
<dbReference type="Proteomes" id="UP000011777">
    <property type="component" value="Unassembled WGS sequence"/>
</dbReference>
<name>M3J3N3_CANMX</name>
<dbReference type="OrthoDB" id="4026677at2759"/>
<feature type="compositionally biased region" description="Acidic residues" evidence="1">
    <location>
        <begin position="257"/>
        <end position="282"/>
    </location>
</feature>
<keyword evidence="4" id="KW-1185">Reference proteome</keyword>
<feature type="region of interest" description="Disordered" evidence="1">
    <location>
        <begin position="239"/>
        <end position="310"/>
    </location>
</feature>
<comment type="caution">
    <text evidence="3">The sequence shown here is derived from an EMBL/GenBank/DDBJ whole genome shotgun (WGS) entry which is preliminary data.</text>
</comment>
<feature type="chain" id="PRO_5012271764" evidence="2">
    <location>
        <begin position="16"/>
        <end position="414"/>
    </location>
</feature>
<reference evidence="3 4" key="1">
    <citation type="submission" date="2013-02" db="EMBL/GenBank/DDBJ databases">
        <title>Genome sequence of Candida maltosa Xu316, a potential industrial strain for xylitol and ethanol production.</title>
        <authorList>
            <person name="Yu J."/>
            <person name="Wang Q."/>
            <person name="Geng X."/>
            <person name="Bao W."/>
            <person name="He P."/>
            <person name="Cai J."/>
        </authorList>
    </citation>
    <scope>NUCLEOTIDE SEQUENCE [LARGE SCALE GENOMIC DNA]</scope>
    <source>
        <strain evidence="4">Xu316</strain>
    </source>
</reference>
<feature type="compositionally biased region" description="Basic and acidic residues" evidence="1">
    <location>
        <begin position="283"/>
        <end position="292"/>
    </location>
</feature>
<proteinExistence type="predicted"/>
<feature type="non-terminal residue" evidence="3">
    <location>
        <position position="414"/>
    </location>
</feature>
<organism evidence="3 4">
    <name type="scientific">Candida maltosa (strain Xu316)</name>
    <name type="common">Yeast</name>
    <dbReference type="NCBI Taxonomy" id="1245528"/>
    <lineage>
        <taxon>Eukaryota</taxon>
        <taxon>Fungi</taxon>
        <taxon>Dikarya</taxon>
        <taxon>Ascomycota</taxon>
        <taxon>Saccharomycotina</taxon>
        <taxon>Pichiomycetes</taxon>
        <taxon>Debaryomycetaceae</taxon>
        <taxon>Candida/Lodderomyces clade</taxon>
        <taxon>Candida</taxon>
    </lineage>
</organism>